<dbReference type="KEGG" id="rpc:RPC_4006"/>
<dbReference type="eggNOG" id="ENOG5033HGV">
    <property type="taxonomic scope" value="Bacteria"/>
</dbReference>
<gene>
    <name evidence="1" type="ordered locus">RPC_4006</name>
</gene>
<proteinExistence type="predicted"/>
<name>Q20ZA4_RHOPB</name>
<dbReference type="STRING" id="316056.RPC_4006"/>
<dbReference type="InterPro" id="IPR053860">
    <property type="entry name" value="DUF6932"/>
</dbReference>
<dbReference type="EMBL" id="CP000301">
    <property type="protein sequence ID" value="ABD89532.1"/>
    <property type="molecule type" value="Genomic_DNA"/>
</dbReference>
<sequence length="183" mass="20371">MLLRKTRLRSNGTSTSVIVHAFGPATRSPVLVPPGLSPFIYGDVEQVCVDLFPLSSSRSAIFGGLMPLVKTLEMAGVPGELWLDGSFLTERINPKDVDVVLKVDAPVYNIGTQEQREAIDWVIANQKPTLKCDSYVLMQYPPGDPLYDEGRWWYSYWHTKWGFSREDDPKGIVVLTLSAGNTP</sequence>
<organism evidence="1">
    <name type="scientific">Rhodopseudomonas palustris (strain BisB18)</name>
    <dbReference type="NCBI Taxonomy" id="316056"/>
    <lineage>
        <taxon>Bacteria</taxon>
        <taxon>Pseudomonadati</taxon>
        <taxon>Pseudomonadota</taxon>
        <taxon>Alphaproteobacteria</taxon>
        <taxon>Hyphomicrobiales</taxon>
        <taxon>Nitrobacteraceae</taxon>
        <taxon>Rhodopseudomonas</taxon>
    </lineage>
</organism>
<dbReference type="RefSeq" id="WP_011474413.1">
    <property type="nucleotide sequence ID" value="NC_007925.1"/>
</dbReference>
<accession>Q20ZA4</accession>
<protein>
    <submittedName>
        <fullName evidence="1">Uncharacterized protein</fullName>
    </submittedName>
</protein>
<reference evidence="1" key="1">
    <citation type="submission" date="2006-03" db="EMBL/GenBank/DDBJ databases">
        <title>Complete sequence of Rhodopseudomonas palustris BisB18.</title>
        <authorList>
            <consortium name="US DOE Joint Genome Institute"/>
            <person name="Copeland A."/>
            <person name="Lucas S."/>
            <person name="Lapidus A."/>
            <person name="Barry K."/>
            <person name="Detter J.C."/>
            <person name="Glavina del Rio T."/>
            <person name="Hammon N."/>
            <person name="Israni S."/>
            <person name="Dalin E."/>
            <person name="Tice H."/>
            <person name="Pitluck S."/>
            <person name="Chain P."/>
            <person name="Malfatti S."/>
            <person name="Shin M."/>
            <person name="Vergez L."/>
            <person name="Schmutz J."/>
            <person name="Larimer F."/>
            <person name="Land M."/>
            <person name="Hauser L."/>
            <person name="Pelletier D.A."/>
            <person name="Kyrpides N."/>
            <person name="Anderson I."/>
            <person name="Oda Y."/>
            <person name="Harwood C.S."/>
            <person name="Richardson P."/>
        </authorList>
    </citation>
    <scope>NUCLEOTIDE SEQUENCE [LARGE SCALE GENOMIC DNA]</scope>
    <source>
        <strain evidence="1">BisB18</strain>
    </source>
</reference>
<dbReference type="AlphaFoldDB" id="Q20ZA4"/>
<dbReference type="Pfam" id="PF22014">
    <property type="entry name" value="DUF6932"/>
    <property type="match status" value="1"/>
</dbReference>
<dbReference type="HOGENOM" id="CLU_122312_1_0_5"/>
<evidence type="ECO:0000313" key="1">
    <source>
        <dbReference type="EMBL" id="ABD89532.1"/>
    </source>
</evidence>